<keyword evidence="9" id="KW-0407">Ion channel</keyword>
<name>A0A381P0F9_9ZZZZ</name>
<keyword evidence="4 10" id="KW-1133">Transmembrane helix</keyword>
<evidence type="ECO:0000256" key="4">
    <source>
        <dbReference type="ARBA" id="ARBA00022989"/>
    </source>
</evidence>
<feature type="transmembrane region" description="Helical" evidence="10">
    <location>
        <begin position="173"/>
        <end position="190"/>
    </location>
</feature>
<dbReference type="PRINTS" id="PR00762">
    <property type="entry name" value="CLCHANNEL"/>
</dbReference>
<dbReference type="PANTHER" id="PTHR43427">
    <property type="entry name" value="CHLORIDE CHANNEL PROTEIN CLC-E"/>
    <property type="match status" value="1"/>
</dbReference>
<dbReference type="GO" id="GO:0034707">
    <property type="term" value="C:chloride channel complex"/>
    <property type="evidence" value="ECO:0007669"/>
    <property type="project" value="UniProtKB-KW"/>
</dbReference>
<feature type="transmembrane region" description="Helical" evidence="10">
    <location>
        <begin position="310"/>
        <end position="328"/>
    </location>
</feature>
<dbReference type="Gene3D" id="1.10.3080.10">
    <property type="entry name" value="Clc chloride channel"/>
    <property type="match status" value="1"/>
</dbReference>
<feature type="non-terminal residue" evidence="11">
    <location>
        <position position="1"/>
    </location>
</feature>
<sequence>MAVVIGLIGGLAAVAFHYLIDFLSEEVFGRLAAWSDILGPFRYLPGIVIGGLLVGPLVTRAASEAKGHGVPEVMEAVNRRGGRIRTRVAYVKAVASALTIGSGGSAGREGPIVQIGSALGSTLARLFRMSDRRRSTFVAAGAAAGVAAVFNAPLAGVFFALEVVLRSFTARGFSTVVISAVAANAVWRVLVGDESVLTAEVHHLVHPTELVFYALLGVVAAVVAVGFVRLLYFVEDRFDALPVLADFRPAIGVVAVGALGAISFDLLGSGLSGIDKALAGEFAFRFLLLLLVGKMLATALTLGSGGSGGIFSPALFIGALLGSAYGQIIHDLFPESTATAGAYAVVGMAAVFAAAAQAPMSSIFIVFEMTNDFGLIMPLMAACAAATVAYSAIKKDSIYEVKLRRKDALGPDRSRDDHLMSQVALVGAAEAKYAATLRTASLQQAIQIMKRGREEMLLVVTADRALEGVAYLRDAEAKLEESPNAKVLDIVRDDHPVAHPGSTLEEGMQMLENANTDLLPVLDWN</sequence>
<dbReference type="Pfam" id="PF00654">
    <property type="entry name" value="Voltage_CLC"/>
    <property type="match status" value="1"/>
</dbReference>
<evidence type="ECO:0008006" key="12">
    <source>
        <dbReference type="Google" id="ProtNLM"/>
    </source>
</evidence>
<feature type="transmembrane region" description="Helical" evidence="10">
    <location>
        <begin position="340"/>
        <end position="367"/>
    </location>
</feature>
<dbReference type="InterPro" id="IPR050368">
    <property type="entry name" value="ClC-type_chloride_channel"/>
</dbReference>
<keyword evidence="2" id="KW-0813">Transport</keyword>
<dbReference type="CDD" id="cd02205">
    <property type="entry name" value="CBS_pair_SF"/>
    <property type="match status" value="1"/>
</dbReference>
<comment type="subcellular location">
    <subcellularLocation>
        <location evidence="1">Membrane</location>
        <topology evidence="1">Multi-pass membrane protein</topology>
    </subcellularLocation>
</comment>
<dbReference type="Gene3D" id="3.10.580.10">
    <property type="entry name" value="CBS-domain"/>
    <property type="match status" value="1"/>
</dbReference>
<organism evidence="11">
    <name type="scientific">marine metagenome</name>
    <dbReference type="NCBI Taxonomy" id="408172"/>
    <lineage>
        <taxon>unclassified sequences</taxon>
        <taxon>metagenomes</taxon>
        <taxon>ecological metagenomes</taxon>
    </lineage>
</organism>
<evidence type="ECO:0000256" key="10">
    <source>
        <dbReference type="SAM" id="Phobius"/>
    </source>
</evidence>
<dbReference type="SUPFAM" id="SSF81340">
    <property type="entry name" value="Clc chloride channel"/>
    <property type="match status" value="1"/>
</dbReference>
<feature type="transmembrane region" description="Helical" evidence="10">
    <location>
        <begin position="286"/>
        <end position="304"/>
    </location>
</feature>
<keyword evidence="3 10" id="KW-0812">Transmembrane</keyword>
<evidence type="ECO:0000256" key="7">
    <source>
        <dbReference type="ARBA" id="ARBA00023173"/>
    </source>
</evidence>
<evidence type="ECO:0000256" key="1">
    <source>
        <dbReference type="ARBA" id="ARBA00004141"/>
    </source>
</evidence>
<keyword evidence="8" id="KW-0868">Chloride</keyword>
<dbReference type="GO" id="GO:0005254">
    <property type="term" value="F:chloride channel activity"/>
    <property type="evidence" value="ECO:0007669"/>
    <property type="project" value="UniProtKB-KW"/>
</dbReference>
<evidence type="ECO:0000256" key="2">
    <source>
        <dbReference type="ARBA" id="ARBA00022448"/>
    </source>
</evidence>
<evidence type="ECO:0000256" key="8">
    <source>
        <dbReference type="ARBA" id="ARBA00023214"/>
    </source>
</evidence>
<keyword evidence="7" id="KW-0869">Chloride channel</keyword>
<dbReference type="InterPro" id="IPR001807">
    <property type="entry name" value="ClC"/>
</dbReference>
<evidence type="ECO:0000256" key="6">
    <source>
        <dbReference type="ARBA" id="ARBA00023136"/>
    </source>
</evidence>
<dbReference type="EMBL" id="UINC01000666">
    <property type="protein sequence ID" value="SUZ59173.1"/>
    <property type="molecule type" value="Genomic_DNA"/>
</dbReference>
<keyword evidence="5" id="KW-0406">Ion transport</keyword>
<keyword evidence="6 10" id="KW-0472">Membrane</keyword>
<dbReference type="InterPro" id="IPR014743">
    <property type="entry name" value="Cl-channel_core"/>
</dbReference>
<proteinExistence type="predicted"/>
<feature type="transmembrane region" description="Helical" evidence="10">
    <location>
        <begin position="137"/>
        <end position="161"/>
    </location>
</feature>
<reference evidence="11" key="1">
    <citation type="submission" date="2018-05" db="EMBL/GenBank/DDBJ databases">
        <authorList>
            <person name="Lanie J.A."/>
            <person name="Ng W.-L."/>
            <person name="Kazmierczak K.M."/>
            <person name="Andrzejewski T.M."/>
            <person name="Davidsen T.M."/>
            <person name="Wayne K.J."/>
            <person name="Tettelin H."/>
            <person name="Glass J.I."/>
            <person name="Rusch D."/>
            <person name="Podicherti R."/>
            <person name="Tsui H.-C.T."/>
            <person name="Winkler M.E."/>
        </authorList>
    </citation>
    <scope>NUCLEOTIDE SEQUENCE</scope>
</reference>
<dbReference type="InterPro" id="IPR046342">
    <property type="entry name" value="CBS_dom_sf"/>
</dbReference>
<dbReference type="SUPFAM" id="SSF54631">
    <property type="entry name" value="CBS-domain pair"/>
    <property type="match status" value="1"/>
</dbReference>
<feature type="transmembrane region" description="Helical" evidence="10">
    <location>
        <begin position="210"/>
        <end position="231"/>
    </location>
</feature>
<feature type="transmembrane region" description="Helical" evidence="10">
    <location>
        <begin position="251"/>
        <end position="274"/>
    </location>
</feature>
<dbReference type="CDD" id="cd00400">
    <property type="entry name" value="Voltage_gated_ClC"/>
    <property type="match status" value="1"/>
</dbReference>
<protein>
    <recommendedName>
        <fullName evidence="12">CBS domain-containing protein</fullName>
    </recommendedName>
</protein>
<evidence type="ECO:0000256" key="3">
    <source>
        <dbReference type="ARBA" id="ARBA00022692"/>
    </source>
</evidence>
<evidence type="ECO:0000313" key="11">
    <source>
        <dbReference type="EMBL" id="SUZ59173.1"/>
    </source>
</evidence>
<evidence type="ECO:0000256" key="5">
    <source>
        <dbReference type="ARBA" id="ARBA00023065"/>
    </source>
</evidence>
<feature type="transmembrane region" description="Helical" evidence="10">
    <location>
        <begin position="39"/>
        <end position="58"/>
    </location>
</feature>
<accession>A0A381P0F9</accession>
<evidence type="ECO:0000256" key="9">
    <source>
        <dbReference type="ARBA" id="ARBA00023303"/>
    </source>
</evidence>
<dbReference type="AlphaFoldDB" id="A0A381P0F9"/>
<gene>
    <name evidence="11" type="ORF">METZ01_LOCUS12027</name>
</gene>
<feature type="non-terminal residue" evidence="11">
    <location>
        <position position="525"/>
    </location>
</feature>
<feature type="transmembrane region" description="Helical" evidence="10">
    <location>
        <begin position="373"/>
        <end position="393"/>
    </location>
</feature>
<dbReference type="PANTHER" id="PTHR43427:SF6">
    <property type="entry name" value="CHLORIDE CHANNEL PROTEIN CLC-E"/>
    <property type="match status" value="1"/>
</dbReference>